<dbReference type="CDD" id="cd22343">
    <property type="entry name" value="PDDEXK_lambda_exonuclease-like"/>
    <property type="match status" value="1"/>
</dbReference>
<evidence type="ECO:0008006" key="3">
    <source>
        <dbReference type="Google" id="ProtNLM"/>
    </source>
</evidence>
<evidence type="ECO:0000313" key="1">
    <source>
        <dbReference type="EMBL" id="CAI6359113.1"/>
    </source>
</evidence>
<dbReference type="PANTHER" id="PTHR46609:SF8">
    <property type="entry name" value="YQAJ VIRAL RECOMBINASE DOMAIN-CONTAINING PROTEIN"/>
    <property type="match status" value="1"/>
</dbReference>
<dbReference type="Proteomes" id="UP001160148">
    <property type="component" value="Unassembled WGS sequence"/>
</dbReference>
<proteinExistence type="predicted"/>
<organism evidence="1 2">
    <name type="scientific">Macrosiphum euphorbiae</name>
    <name type="common">potato aphid</name>
    <dbReference type="NCBI Taxonomy" id="13131"/>
    <lineage>
        <taxon>Eukaryota</taxon>
        <taxon>Metazoa</taxon>
        <taxon>Ecdysozoa</taxon>
        <taxon>Arthropoda</taxon>
        <taxon>Hexapoda</taxon>
        <taxon>Insecta</taxon>
        <taxon>Pterygota</taxon>
        <taxon>Neoptera</taxon>
        <taxon>Paraneoptera</taxon>
        <taxon>Hemiptera</taxon>
        <taxon>Sternorrhyncha</taxon>
        <taxon>Aphidomorpha</taxon>
        <taxon>Aphidoidea</taxon>
        <taxon>Aphididae</taxon>
        <taxon>Macrosiphini</taxon>
        <taxon>Macrosiphum</taxon>
    </lineage>
</organism>
<dbReference type="InterPro" id="IPR011604">
    <property type="entry name" value="PDDEXK-like_dom_sf"/>
</dbReference>
<dbReference type="EMBL" id="CARXXK010000002">
    <property type="protein sequence ID" value="CAI6359113.1"/>
    <property type="molecule type" value="Genomic_DNA"/>
</dbReference>
<dbReference type="SUPFAM" id="SSF52980">
    <property type="entry name" value="Restriction endonuclease-like"/>
    <property type="match status" value="1"/>
</dbReference>
<name>A0AAV0WTW3_9HEMI</name>
<keyword evidence="2" id="KW-1185">Reference proteome</keyword>
<dbReference type="PANTHER" id="PTHR46609">
    <property type="entry name" value="EXONUCLEASE, PHAGE-TYPE/RECB, C-TERMINAL DOMAIN-CONTAINING PROTEIN"/>
    <property type="match status" value="1"/>
</dbReference>
<gene>
    <name evidence="1" type="ORF">MEUPH1_LOCUS14554</name>
</gene>
<accession>A0AAV0WTW3</accession>
<protein>
    <recommendedName>
        <fullName evidence="3">YqaJ viral recombinase domain-containing protein</fullName>
    </recommendedName>
</protein>
<dbReference type="AlphaFoldDB" id="A0AAV0WTW3"/>
<dbReference type="GO" id="GO:0006281">
    <property type="term" value="P:DNA repair"/>
    <property type="evidence" value="ECO:0007669"/>
    <property type="project" value="UniProtKB-ARBA"/>
</dbReference>
<comment type="caution">
    <text evidence="1">The sequence shown here is derived from an EMBL/GenBank/DDBJ whole genome shotgun (WGS) entry which is preliminary data.</text>
</comment>
<dbReference type="Gene3D" id="3.90.320.10">
    <property type="match status" value="1"/>
</dbReference>
<reference evidence="1 2" key="1">
    <citation type="submission" date="2023-01" db="EMBL/GenBank/DDBJ databases">
        <authorList>
            <person name="Whitehead M."/>
        </authorList>
    </citation>
    <scope>NUCLEOTIDE SEQUENCE [LARGE SCALE GENOMIC DNA]</scope>
</reference>
<sequence length="219" mass="25715">MHYGSGEPLDDILTEEELSRNQNLFLKKLEKVDRKELECTTNVQSHSETWYNETSCRKKVFSLLYGSKITSRGISHAASPDGLVGENGVVEIKCPTVAINSLNAVDAVNNKLLKYCNITNDNRIELERDHKYYYQVMGQMRITNRRLCYFVVYTPNWTSIQEIKYDEIFWNTKMAEKLIRFYMECLLPEIVDPLYSKSFEITDIREPKYKKEAQRKKLN</sequence>
<evidence type="ECO:0000313" key="2">
    <source>
        <dbReference type="Proteomes" id="UP001160148"/>
    </source>
</evidence>
<dbReference type="InterPro" id="IPR011335">
    <property type="entry name" value="Restrct_endonuc-II-like"/>
</dbReference>
<dbReference type="InterPro" id="IPR051703">
    <property type="entry name" value="NF-kappa-B_Signaling_Reg"/>
</dbReference>